<protein>
    <recommendedName>
        <fullName evidence="5">Autotransporter protein</fullName>
    </recommendedName>
</protein>
<dbReference type="RefSeq" id="WP_004703143.1">
    <property type="nucleotide sequence ID" value="NZ_CABHQE010000094.1"/>
</dbReference>
<evidence type="ECO:0000313" key="2">
    <source>
        <dbReference type="EMBL" id="CNL54790.1"/>
    </source>
</evidence>
<sequence>MGNIASTLSTGSMKLNVNGTGATGVKVEGGANGTIDAETTLILNGSQTTAGIVDGNSTSIIGTAGVVGLSTLTSLATLTSGNTASDAMGYITRNGGKLIHNGTLNFDQANSTGVLISGGTLENNSGISVNGTAVNIQGKTLK</sequence>
<gene>
    <name evidence="2" type="ORF">ERS137965_03341</name>
    <name evidence="1" type="ORF">ERS137966_00474</name>
</gene>
<organism evidence="2 4">
    <name type="scientific">Yersinia aldovae</name>
    <dbReference type="NCBI Taxonomy" id="29483"/>
    <lineage>
        <taxon>Bacteria</taxon>
        <taxon>Pseudomonadati</taxon>
        <taxon>Pseudomonadota</taxon>
        <taxon>Gammaproteobacteria</taxon>
        <taxon>Enterobacterales</taxon>
        <taxon>Yersiniaceae</taxon>
        <taxon>Yersinia</taxon>
    </lineage>
</organism>
<name>A0A0T9UNZ3_YERAL</name>
<dbReference type="eggNOG" id="COG2911">
    <property type="taxonomic scope" value="Bacteria"/>
</dbReference>
<dbReference type="Proteomes" id="UP000038647">
    <property type="component" value="Unassembled WGS sequence"/>
</dbReference>
<evidence type="ECO:0000313" key="3">
    <source>
        <dbReference type="Proteomes" id="UP000038647"/>
    </source>
</evidence>
<evidence type="ECO:0000313" key="4">
    <source>
        <dbReference type="Proteomes" id="UP000041595"/>
    </source>
</evidence>
<dbReference type="EMBL" id="CQEJ01000022">
    <property type="protein sequence ID" value="CNL54790.1"/>
    <property type="molecule type" value="Genomic_DNA"/>
</dbReference>
<reference evidence="1 3" key="1">
    <citation type="submission" date="2015-03" db="EMBL/GenBank/DDBJ databases">
        <authorList>
            <consortium name="Pathogen Informatics"/>
            <person name="Murphy D."/>
        </authorList>
    </citation>
    <scope>NUCLEOTIDE SEQUENCE [LARGE SCALE GENOMIC DNA]</scope>
    <source>
        <strain evidence="1 3">IP08791</strain>
    </source>
</reference>
<dbReference type="Proteomes" id="UP000041595">
    <property type="component" value="Unassembled WGS sequence"/>
</dbReference>
<accession>A0A0T9UNZ3</accession>
<evidence type="ECO:0008006" key="5">
    <source>
        <dbReference type="Google" id="ProtNLM"/>
    </source>
</evidence>
<evidence type="ECO:0000313" key="1">
    <source>
        <dbReference type="EMBL" id="CNK51101.1"/>
    </source>
</evidence>
<dbReference type="AlphaFoldDB" id="A0A0T9UNZ3"/>
<proteinExistence type="predicted"/>
<keyword evidence="3" id="KW-1185">Reference proteome</keyword>
<reference evidence="2 4" key="2">
    <citation type="submission" date="2015-03" db="EMBL/GenBank/DDBJ databases">
        <authorList>
            <person name="Murphy D."/>
        </authorList>
    </citation>
    <scope>NUCLEOTIDE SEQUENCE [LARGE SCALE GENOMIC DNA]</scope>
    <source>
        <strain evidence="2 4">IP06005</strain>
    </source>
</reference>
<dbReference type="EMBL" id="CQEH01000001">
    <property type="protein sequence ID" value="CNK51101.1"/>
    <property type="molecule type" value="Genomic_DNA"/>
</dbReference>